<dbReference type="EMBL" id="DYUC01000082">
    <property type="protein sequence ID" value="HJG86995.1"/>
    <property type="molecule type" value="Genomic_DNA"/>
</dbReference>
<name>A0A921MMR8_9FIRM</name>
<evidence type="ECO:0000313" key="2">
    <source>
        <dbReference type="Proteomes" id="UP000760668"/>
    </source>
</evidence>
<protein>
    <submittedName>
        <fullName evidence="1">Uncharacterized protein</fullName>
    </submittedName>
</protein>
<dbReference type="RefSeq" id="WP_295368234.1">
    <property type="nucleotide sequence ID" value="NZ_DYUC01000082.1"/>
</dbReference>
<comment type="caution">
    <text evidence="1">The sequence shown here is derived from an EMBL/GenBank/DDBJ whole genome shotgun (WGS) entry which is preliminary data.</text>
</comment>
<sequence length="119" mass="13318">MSGTFETLLDKYGQSVTLCRREGEKETIRAFLQPVTERRETWRQTEPSPMGAVRKDRFLCLAGADTPLENMEEGHLEWRGLRLRVAAAQPICIGDTVSHWWAILTVKDPGEGETDGGTG</sequence>
<evidence type="ECO:0000313" key="1">
    <source>
        <dbReference type="EMBL" id="HJG86995.1"/>
    </source>
</evidence>
<dbReference type="AlphaFoldDB" id="A0A921MMR8"/>
<dbReference type="Proteomes" id="UP000760668">
    <property type="component" value="Unassembled WGS sequence"/>
</dbReference>
<proteinExistence type="predicted"/>
<reference evidence="1" key="2">
    <citation type="submission" date="2021-09" db="EMBL/GenBank/DDBJ databases">
        <authorList>
            <person name="Gilroy R."/>
        </authorList>
    </citation>
    <scope>NUCLEOTIDE SEQUENCE</scope>
    <source>
        <strain evidence="1">CHK179-5677</strain>
    </source>
</reference>
<gene>
    <name evidence="1" type="ORF">K8V01_08250</name>
</gene>
<organism evidence="1 2">
    <name type="scientific">Pseudoflavonifractor capillosus</name>
    <dbReference type="NCBI Taxonomy" id="106588"/>
    <lineage>
        <taxon>Bacteria</taxon>
        <taxon>Bacillati</taxon>
        <taxon>Bacillota</taxon>
        <taxon>Clostridia</taxon>
        <taxon>Eubacteriales</taxon>
        <taxon>Oscillospiraceae</taxon>
        <taxon>Pseudoflavonifractor</taxon>
    </lineage>
</organism>
<reference evidence="1" key="1">
    <citation type="journal article" date="2021" name="PeerJ">
        <title>Extensive microbial diversity within the chicken gut microbiome revealed by metagenomics and culture.</title>
        <authorList>
            <person name="Gilroy R."/>
            <person name="Ravi A."/>
            <person name="Getino M."/>
            <person name="Pursley I."/>
            <person name="Horton D.L."/>
            <person name="Alikhan N.F."/>
            <person name="Baker D."/>
            <person name="Gharbi K."/>
            <person name="Hall N."/>
            <person name="Watson M."/>
            <person name="Adriaenssens E.M."/>
            <person name="Foster-Nyarko E."/>
            <person name="Jarju S."/>
            <person name="Secka A."/>
            <person name="Antonio M."/>
            <person name="Oren A."/>
            <person name="Chaudhuri R.R."/>
            <person name="La Ragione R."/>
            <person name="Hildebrand F."/>
            <person name="Pallen M.J."/>
        </authorList>
    </citation>
    <scope>NUCLEOTIDE SEQUENCE</scope>
    <source>
        <strain evidence="1">CHK179-5677</strain>
    </source>
</reference>
<accession>A0A921MMR8</accession>